<reference evidence="1" key="1">
    <citation type="submission" date="2020-11" db="EMBL/GenBank/DDBJ databases">
        <title>Azospira restricta DSM 18626 genome sequence.</title>
        <authorList>
            <person name="Moe W.M."/>
        </authorList>
    </citation>
    <scope>NUCLEOTIDE SEQUENCE</scope>
    <source>
        <strain evidence="1">DSM 18626</strain>
    </source>
</reference>
<keyword evidence="2" id="KW-1185">Reference proteome</keyword>
<dbReference type="KEGG" id="ares:IWH25_16510"/>
<dbReference type="Gene3D" id="3.30.300.20">
    <property type="match status" value="1"/>
</dbReference>
<protein>
    <submittedName>
        <fullName evidence="1">OsmC family protein</fullName>
    </submittedName>
</protein>
<gene>
    <name evidence="1" type="ORF">IWH25_16510</name>
</gene>
<dbReference type="PANTHER" id="PTHR39624">
    <property type="entry name" value="PROTEIN INVOLVED IN RIMO-MEDIATED BETA-METHYLTHIOLATION OF RIBOSOMAL PROTEIN S12 YCAO"/>
    <property type="match status" value="1"/>
</dbReference>
<accession>A0A974PXK5</accession>
<dbReference type="Proteomes" id="UP000663444">
    <property type="component" value="Chromosome"/>
</dbReference>
<dbReference type="Pfam" id="PF02566">
    <property type="entry name" value="OsmC"/>
    <property type="match status" value="1"/>
</dbReference>
<name>A0A974PXK5_9RHOO</name>
<sequence>MSAATPTVKAVLEDTPYLVSFTDDLGHAWCADEPAELGGGNAGPTPERLVLSSLGACTAITLQMVAARRQLPLTGIEVVLQLTPGGKPEAGNDIVRRIALHGELNEEQRAQLLKAANACPMHKLLTGEIRIDTALTG</sequence>
<dbReference type="AlphaFoldDB" id="A0A974PXK5"/>
<organism evidence="1 2">
    <name type="scientific">Azospira restricta</name>
    <dbReference type="NCBI Taxonomy" id="404405"/>
    <lineage>
        <taxon>Bacteria</taxon>
        <taxon>Pseudomonadati</taxon>
        <taxon>Pseudomonadota</taxon>
        <taxon>Betaproteobacteria</taxon>
        <taxon>Rhodocyclales</taxon>
        <taxon>Rhodocyclaceae</taxon>
        <taxon>Azospira</taxon>
    </lineage>
</organism>
<dbReference type="InterPro" id="IPR015946">
    <property type="entry name" value="KH_dom-like_a/b"/>
</dbReference>
<dbReference type="EMBL" id="CP064781">
    <property type="protein sequence ID" value="QRJ63327.1"/>
    <property type="molecule type" value="Genomic_DNA"/>
</dbReference>
<dbReference type="InterPro" id="IPR036102">
    <property type="entry name" value="OsmC/Ohrsf"/>
</dbReference>
<dbReference type="InterPro" id="IPR003718">
    <property type="entry name" value="OsmC/Ohr_fam"/>
</dbReference>
<evidence type="ECO:0000313" key="1">
    <source>
        <dbReference type="EMBL" id="QRJ63327.1"/>
    </source>
</evidence>
<dbReference type="PANTHER" id="PTHR39624:SF2">
    <property type="entry name" value="OSMC-LIKE PROTEIN"/>
    <property type="match status" value="1"/>
</dbReference>
<dbReference type="RefSeq" id="WP_203386855.1">
    <property type="nucleotide sequence ID" value="NZ_CP064781.1"/>
</dbReference>
<proteinExistence type="predicted"/>
<evidence type="ECO:0000313" key="2">
    <source>
        <dbReference type="Proteomes" id="UP000663444"/>
    </source>
</evidence>
<dbReference type="SUPFAM" id="SSF82784">
    <property type="entry name" value="OsmC-like"/>
    <property type="match status" value="1"/>
</dbReference>